<accession>A0A0F9BY97</accession>
<reference evidence="1" key="1">
    <citation type="journal article" date="2015" name="Nature">
        <title>Complex archaea that bridge the gap between prokaryotes and eukaryotes.</title>
        <authorList>
            <person name="Spang A."/>
            <person name="Saw J.H."/>
            <person name="Jorgensen S.L."/>
            <person name="Zaremba-Niedzwiedzka K."/>
            <person name="Martijn J."/>
            <person name="Lind A.E."/>
            <person name="van Eijk R."/>
            <person name="Schleper C."/>
            <person name="Guy L."/>
            <person name="Ettema T.J."/>
        </authorList>
    </citation>
    <scope>NUCLEOTIDE SEQUENCE</scope>
</reference>
<proteinExistence type="predicted"/>
<feature type="non-terminal residue" evidence="1">
    <location>
        <position position="28"/>
    </location>
</feature>
<comment type="caution">
    <text evidence="1">The sequence shown here is derived from an EMBL/GenBank/DDBJ whole genome shotgun (WGS) entry which is preliminary data.</text>
</comment>
<organism evidence="1">
    <name type="scientific">marine sediment metagenome</name>
    <dbReference type="NCBI Taxonomy" id="412755"/>
    <lineage>
        <taxon>unclassified sequences</taxon>
        <taxon>metagenomes</taxon>
        <taxon>ecological metagenomes</taxon>
    </lineage>
</organism>
<dbReference type="AlphaFoldDB" id="A0A0F9BY97"/>
<name>A0A0F9BY97_9ZZZZ</name>
<protein>
    <submittedName>
        <fullName evidence="1">Uncharacterized protein</fullName>
    </submittedName>
</protein>
<sequence>MIQDGGCNRSPRLVQGGEVVEAVLRLQG</sequence>
<dbReference type="EMBL" id="LAZR01049557">
    <property type="protein sequence ID" value="KKK89376.1"/>
    <property type="molecule type" value="Genomic_DNA"/>
</dbReference>
<evidence type="ECO:0000313" key="1">
    <source>
        <dbReference type="EMBL" id="KKK89376.1"/>
    </source>
</evidence>
<gene>
    <name evidence="1" type="ORF">LCGC14_2733710</name>
</gene>